<keyword evidence="10" id="KW-1185">Reference proteome</keyword>
<evidence type="ECO:0000256" key="3">
    <source>
        <dbReference type="ARBA" id="ARBA00023125"/>
    </source>
</evidence>
<name>A0ABV9YDY9_9PSEU</name>
<dbReference type="InterPro" id="IPR007624">
    <property type="entry name" value="RNA_pol_sigma70_r3"/>
</dbReference>
<keyword evidence="2" id="KW-0731">Sigma factor</keyword>
<keyword evidence="1" id="KW-0805">Transcription regulation</keyword>
<dbReference type="SUPFAM" id="SSF88946">
    <property type="entry name" value="Sigma2 domain of RNA polymerase sigma factors"/>
    <property type="match status" value="1"/>
</dbReference>
<dbReference type="PANTHER" id="PTHR30385:SF4">
    <property type="entry name" value="RNA POLYMERASE SIGMA-E FACTOR"/>
    <property type="match status" value="1"/>
</dbReference>
<dbReference type="Pfam" id="PF04542">
    <property type="entry name" value="Sigma70_r2"/>
    <property type="match status" value="1"/>
</dbReference>
<evidence type="ECO:0000313" key="10">
    <source>
        <dbReference type="Proteomes" id="UP001595947"/>
    </source>
</evidence>
<dbReference type="EMBL" id="JBHSIV010000002">
    <property type="protein sequence ID" value="MFC5060983.1"/>
    <property type="molecule type" value="Genomic_DNA"/>
</dbReference>
<evidence type="ECO:0000256" key="4">
    <source>
        <dbReference type="ARBA" id="ARBA00023163"/>
    </source>
</evidence>
<feature type="domain" description="RNA polymerase sigma-70 region 2" evidence="7">
    <location>
        <begin position="37"/>
        <end position="105"/>
    </location>
</feature>
<dbReference type="InterPro" id="IPR014284">
    <property type="entry name" value="RNA_pol_sigma-70_dom"/>
</dbReference>
<dbReference type="PRINTS" id="PR00046">
    <property type="entry name" value="SIGMA70FCT"/>
</dbReference>
<dbReference type="Pfam" id="PF04545">
    <property type="entry name" value="Sigma70_r4"/>
    <property type="match status" value="1"/>
</dbReference>
<evidence type="ECO:0000259" key="6">
    <source>
        <dbReference type="Pfam" id="PF04539"/>
    </source>
</evidence>
<comment type="caution">
    <text evidence="9">The sequence shown here is derived from an EMBL/GenBank/DDBJ whole genome shotgun (WGS) entry which is preliminary data.</text>
</comment>
<dbReference type="InterPro" id="IPR007630">
    <property type="entry name" value="RNA_pol_sigma70_r4"/>
</dbReference>
<protein>
    <submittedName>
        <fullName evidence="9">SigB/SigF/SigG family RNA polymerase sigma factor</fullName>
    </submittedName>
</protein>
<proteinExistence type="predicted"/>
<dbReference type="SUPFAM" id="SSF88659">
    <property type="entry name" value="Sigma3 and sigma4 domains of RNA polymerase sigma factors"/>
    <property type="match status" value="2"/>
</dbReference>
<dbReference type="InterPro" id="IPR014322">
    <property type="entry name" value="RNA_pol_sigma-B/F/G"/>
</dbReference>
<evidence type="ECO:0000256" key="5">
    <source>
        <dbReference type="SAM" id="MobiDB-lite"/>
    </source>
</evidence>
<organism evidence="9 10">
    <name type="scientific">Actinomycetospora atypica</name>
    <dbReference type="NCBI Taxonomy" id="1290095"/>
    <lineage>
        <taxon>Bacteria</taxon>
        <taxon>Bacillati</taxon>
        <taxon>Actinomycetota</taxon>
        <taxon>Actinomycetes</taxon>
        <taxon>Pseudonocardiales</taxon>
        <taxon>Pseudonocardiaceae</taxon>
        <taxon>Actinomycetospora</taxon>
    </lineage>
</organism>
<keyword evidence="4" id="KW-0804">Transcription</keyword>
<dbReference type="Pfam" id="PF04539">
    <property type="entry name" value="Sigma70_r3"/>
    <property type="match status" value="1"/>
</dbReference>
<evidence type="ECO:0000259" key="7">
    <source>
        <dbReference type="Pfam" id="PF04542"/>
    </source>
</evidence>
<dbReference type="Proteomes" id="UP001595947">
    <property type="component" value="Unassembled WGS sequence"/>
</dbReference>
<dbReference type="Gene3D" id="1.20.140.160">
    <property type="match status" value="1"/>
</dbReference>
<dbReference type="NCBIfam" id="TIGR02937">
    <property type="entry name" value="sigma70-ECF"/>
    <property type="match status" value="1"/>
</dbReference>
<dbReference type="InterPro" id="IPR007627">
    <property type="entry name" value="RNA_pol_sigma70_r2"/>
</dbReference>
<evidence type="ECO:0000256" key="2">
    <source>
        <dbReference type="ARBA" id="ARBA00023082"/>
    </source>
</evidence>
<dbReference type="InterPro" id="IPR013324">
    <property type="entry name" value="RNA_pol_sigma_r3/r4-like"/>
</dbReference>
<evidence type="ECO:0000256" key="1">
    <source>
        <dbReference type="ARBA" id="ARBA00023015"/>
    </source>
</evidence>
<gene>
    <name evidence="9" type="ORF">ACFPBZ_02100</name>
</gene>
<dbReference type="NCBIfam" id="TIGR02980">
    <property type="entry name" value="SigBFG"/>
    <property type="match status" value="1"/>
</dbReference>
<keyword evidence="3" id="KW-0238">DNA-binding</keyword>
<feature type="domain" description="RNA polymerase sigma-70 region 3" evidence="6">
    <location>
        <begin position="119"/>
        <end position="184"/>
    </location>
</feature>
<dbReference type="RefSeq" id="WP_378034339.1">
    <property type="nucleotide sequence ID" value="NZ_JBHSIV010000002.1"/>
</dbReference>
<evidence type="ECO:0000313" key="9">
    <source>
        <dbReference type="EMBL" id="MFC5060983.1"/>
    </source>
</evidence>
<dbReference type="CDD" id="cd06171">
    <property type="entry name" value="Sigma70_r4"/>
    <property type="match status" value="1"/>
</dbReference>
<feature type="region of interest" description="Disordered" evidence="5">
    <location>
        <begin position="253"/>
        <end position="275"/>
    </location>
</feature>
<evidence type="ECO:0000259" key="8">
    <source>
        <dbReference type="Pfam" id="PF04545"/>
    </source>
</evidence>
<feature type="domain" description="RNA polymerase sigma-70 region 4" evidence="8">
    <location>
        <begin position="203"/>
        <end position="249"/>
    </location>
</feature>
<dbReference type="InterPro" id="IPR013325">
    <property type="entry name" value="RNA_pol_sigma_r2"/>
</dbReference>
<dbReference type="InterPro" id="IPR000943">
    <property type="entry name" value="RNA_pol_sigma70"/>
</dbReference>
<accession>A0ABV9YDY9</accession>
<sequence>MTERTSAYDKYAPDLEELASLDAGDPRRDRLTAELTDAFRPVARNIARRFGRRGESHDDLEQVALIGLLHALRRYDPAQGRDFLSYAVPTMMGEVRRHFRDAAWTIRTPRGIKDRYLQVGTASTTLSQQLGRAATATELAEYLQMDREEVIEAISAHHSYRPDSLDSTLTQGTDTTMADVLGADDPDMDHVEARALVRDLVGILPERERKILVLRFVHEKTQSEIAAQLSISQMHVSRLLSQTLERLRERARVREQTQSQPRVQSREPVAVARSA</sequence>
<dbReference type="Gene3D" id="1.20.120.1810">
    <property type="match status" value="1"/>
</dbReference>
<reference evidence="10" key="1">
    <citation type="journal article" date="2019" name="Int. J. Syst. Evol. Microbiol.">
        <title>The Global Catalogue of Microorganisms (GCM) 10K type strain sequencing project: providing services to taxonomists for standard genome sequencing and annotation.</title>
        <authorList>
            <consortium name="The Broad Institute Genomics Platform"/>
            <consortium name="The Broad Institute Genome Sequencing Center for Infectious Disease"/>
            <person name="Wu L."/>
            <person name="Ma J."/>
        </authorList>
    </citation>
    <scope>NUCLEOTIDE SEQUENCE [LARGE SCALE GENOMIC DNA]</scope>
    <source>
        <strain evidence="10">CGMCC 4.7093</strain>
    </source>
</reference>
<dbReference type="PANTHER" id="PTHR30385">
    <property type="entry name" value="SIGMA FACTOR F FLAGELLAR"/>
    <property type="match status" value="1"/>
</dbReference>